<keyword evidence="5" id="KW-1185">Reference proteome</keyword>
<dbReference type="SMART" id="SM00903">
    <property type="entry name" value="Flavin_Reduct"/>
    <property type="match status" value="1"/>
</dbReference>
<dbReference type="GO" id="GO:0042602">
    <property type="term" value="F:riboflavin reductase (NADPH) activity"/>
    <property type="evidence" value="ECO:0007669"/>
    <property type="project" value="TreeGrafter"/>
</dbReference>
<dbReference type="RefSeq" id="WP_094837338.1">
    <property type="nucleotide sequence ID" value="NZ_NEVQ01000007.1"/>
</dbReference>
<dbReference type="SUPFAM" id="SSF50475">
    <property type="entry name" value="FMN-binding split barrel"/>
    <property type="match status" value="1"/>
</dbReference>
<comment type="caution">
    <text evidence="4">The sequence shown here is derived from an EMBL/GenBank/DDBJ whole genome shotgun (WGS) entry which is preliminary data.</text>
</comment>
<gene>
    <name evidence="4" type="ORF">CAL20_04930</name>
</gene>
<evidence type="ECO:0000313" key="5">
    <source>
        <dbReference type="Proteomes" id="UP000216885"/>
    </source>
</evidence>
<evidence type="ECO:0000256" key="2">
    <source>
        <dbReference type="ARBA" id="ARBA00023002"/>
    </source>
</evidence>
<dbReference type="EMBL" id="NEVQ01000007">
    <property type="protein sequence ID" value="OZI59353.1"/>
    <property type="molecule type" value="Genomic_DNA"/>
</dbReference>
<accession>A0A261UER4</accession>
<dbReference type="InterPro" id="IPR002563">
    <property type="entry name" value="Flavin_Rdtase-like_dom"/>
</dbReference>
<reference evidence="4 5" key="1">
    <citation type="submission" date="2017-05" db="EMBL/GenBank/DDBJ databases">
        <title>Complete and WGS of Bordetella genogroups.</title>
        <authorList>
            <person name="Spilker T."/>
            <person name="LiPuma J."/>
        </authorList>
    </citation>
    <scope>NUCLEOTIDE SEQUENCE [LARGE SCALE GENOMIC DNA]</scope>
    <source>
        <strain evidence="4 5">AU9919</strain>
    </source>
</reference>
<dbReference type="InterPro" id="IPR050268">
    <property type="entry name" value="NADH-dep_flavin_reductase"/>
</dbReference>
<evidence type="ECO:0000256" key="1">
    <source>
        <dbReference type="ARBA" id="ARBA00008898"/>
    </source>
</evidence>
<dbReference type="GO" id="GO:0010181">
    <property type="term" value="F:FMN binding"/>
    <property type="evidence" value="ECO:0007669"/>
    <property type="project" value="InterPro"/>
</dbReference>
<dbReference type="Proteomes" id="UP000216885">
    <property type="component" value="Unassembled WGS sequence"/>
</dbReference>
<dbReference type="PANTHER" id="PTHR30466">
    <property type="entry name" value="FLAVIN REDUCTASE"/>
    <property type="match status" value="1"/>
</dbReference>
<feature type="domain" description="Flavin reductase like" evidence="3">
    <location>
        <begin position="17"/>
        <end position="162"/>
    </location>
</feature>
<proteinExistence type="inferred from homology"/>
<organism evidence="4 5">
    <name type="scientific">Bordetella genomosp. 4</name>
    <dbReference type="NCBI Taxonomy" id="463044"/>
    <lineage>
        <taxon>Bacteria</taxon>
        <taxon>Pseudomonadati</taxon>
        <taxon>Pseudomonadota</taxon>
        <taxon>Betaproteobacteria</taxon>
        <taxon>Burkholderiales</taxon>
        <taxon>Alcaligenaceae</taxon>
        <taxon>Bordetella</taxon>
    </lineage>
</organism>
<name>A0A261UER4_9BORD</name>
<dbReference type="Gene3D" id="2.30.110.10">
    <property type="entry name" value="Electron Transport, Fmn-binding Protein, Chain A"/>
    <property type="match status" value="1"/>
</dbReference>
<dbReference type="InterPro" id="IPR012349">
    <property type="entry name" value="Split_barrel_FMN-bd"/>
</dbReference>
<evidence type="ECO:0000259" key="3">
    <source>
        <dbReference type="SMART" id="SM00903"/>
    </source>
</evidence>
<comment type="similarity">
    <text evidence="1">Belongs to the non-flavoprotein flavin reductase family.</text>
</comment>
<dbReference type="Pfam" id="PF01613">
    <property type="entry name" value="Flavin_Reduct"/>
    <property type="match status" value="1"/>
</dbReference>
<sequence length="170" mass="18439">MSHTAPSFDASFFRTALGRFATGVTVVTTAAPDGAPIGLTVSSFNSVSLDPPLILWSLSRRSSSLEVFEQCERYVVNVLSAGQIALARRFATGNTRERFDGLPRGQAPGGTPMLDEYCAAWFECRNRSRYVEGDHIIMVGEVERCGHTAEAPLVFHAGGFELTPAHTESK</sequence>
<evidence type="ECO:0000313" key="4">
    <source>
        <dbReference type="EMBL" id="OZI59353.1"/>
    </source>
</evidence>
<dbReference type="PANTHER" id="PTHR30466:SF11">
    <property type="entry name" value="FLAVIN-DEPENDENT MONOOXYGENASE, REDUCTASE SUBUNIT HSAB"/>
    <property type="match status" value="1"/>
</dbReference>
<dbReference type="AlphaFoldDB" id="A0A261UER4"/>
<protein>
    <submittedName>
        <fullName evidence="4">Flavin reductase</fullName>
    </submittedName>
</protein>
<keyword evidence="2" id="KW-0560">Oxidoreductase</keyword>